<comment type="caution">
    <text evidence="1">The sequence shown here is derived from an EMBL/GenBank/DDBJ whole genome shotgun (WGS) entry which is preliminary data.</text>
</comment>
<gene>
    <name evidence="1" type="ORF">DEBURN_LOCUS1148</name>
</gene>
<dbReference type="AlphaFoldDB" id="A0A9N8YK05"/>
<proteinExistence type="predicted"/>
<organism evidence="1 2">
    <name type="scientific">Diversispora eburnea</name>
    <dbReference type="NCBI Taxonomy" id="1213867"/>
    <lineage>
        <taxon>Eukaryota</taxon>
        <taxon>Fungi</taxon>
        <taxon>Fungi incertae sedis</taxon>
        <taxon>Mucoromycota</taxon>
        <taxon>Glomeromycotina</taxon>
        <taxon>Glomeromycetes</taxon>
        <taxon>Diversisporales</taxon>
        <taxon>Diversisporaceae</taxon>
        <taxon>Diversispora</taxon>
    </lineage>
</organism>
<protein>
    <submittedName>
        <fullName evidence="1">7144_t:CDS:1</fullName>
    </submittedName>
</protein>
<keyword evidence="2" id="KW-1185">Reference proteome</keyword>
<accession>A0A9N8YK05</accession>
<dbReference type="Proteomes" id="UP000789706">
    <property type="component" value="Unassembled WGS sequence"/>
</dbReference>
<reference evidence="1" key="1">
    <citation type="submission" date="2021-06" db="EMBL/GenBank/DDBJ databases">
        <authorList>
            <person name="Kallberg Y."/>
            <person name="Tangrot J."/>
            <person name="Rosling A."/>
        </authorList>
    </citation>
    <scope>NUCLEOTIDE SEQUENCE</scope>
    <source>
        <strain evidence="1">AZ414A</strain>
    </source>
</reference>
<evidence type="ECO:0000313" key="1">
    <source>
        <dbReference type="EMBL" id="CAG8437563.1"/>
    </source>
</evidence>
<dbReference type="EMBL" id="CAJVPK010000047">
    <property type="protein sequence ID" value="CAG8437563.1"/>
    <property type="molecule type" value="Genomic_DNA"/>
</dbReference>
<name>A0A9N8YK05_9GLOM</name>
<sequence length="61" mass="7134">MKFDLCQTILSTNGVAYRNRFPYGNIHYGHLSHFWWEFSNPQTQFPIGIELETQAAKDSKV</sequence>
<evidence type="ECO:0000313" key="2">
    <source>
        <dbReference type="Proteomes" id="UP000789706"/>
    </source>
</evidence>